<dbReference type="InterPro" id="IPR000847">
    <property type="entry name" value="LysR_HTH_N"/>
</dbReference>
<dbReference type="EMBL" id="CP025781">
    <property type="protein sequence ID" value="QBC44286.1"/>
    <property type="molecule type" value="Genomic_DNA"/>
</dbReference>
<dbReference type="Pfam" id="PF00126">
    <property type="entry name" value="HTH_1"/>
    <property type="match status" value="1"/>
</dbReference>
<dbReference type="AlphaFoldDB" id="A0A7G3GAM0"/>
<dbReference type="InterPro" id="IPR036390">
    <property type="entry name" value="WH_DNA-bd_sf"/>
</dbReference>
<feature type="domain" description="HTH lysR-type" evidence="1">
    <location>
        <begin position="7"/>
        <end position="52"/>
    </location>
</feature>
<evidence type="ECO:0000313" key="3">
    <source>
        <dbReference type="Proteomes" id="UP000515917"/>
    </source>
</evidence>
<dbReference type="GO" id="GO:0003700">
    <property type="term" value="F:DNA-binding transcription factor activity"/>
    <property type="evidence" value="ECO:0007669"/>
    <property type="project" value="InterPro"/>
</dbReference>
<sequence length="72" mass="8115">MKRQQTLVCTTNFTAAAYFLGYTKNHISLSIKRLEVELTTALVLRTTHRVSLPKRASASPCMPQRCARCCNI</sequence>
<evidence type="ECO:0000259" key="1">
    <source>
        <dbReference type="Pfam" id="PF00126"/>
    </source>
</evidence>
<protein>
    <recommendedName>
        <fullName evidence="1">HTH lysR-type domain-containing protein</fullName>
    </recommendedName>
</protein>
<reference evidence="2 3" key="1">
    <citation type="submission" date="2018-01" db="EMBL/GenBank/DDBJ databases">
        <title>Genome sequence of Iodobacter sp. strain PCH194 isolated from Indian Trans-Himalaya.</title>
        <authorList>
            <person name="Kumar V."/>
            <person name="Thakur V."/>
            <person name="Kumar S."/>
            <person name="Singh D."/>
        </authorList>
    </citation>
    <scope>NUCLEOTIDE SEQUENCE [LARGE SCALE GENOMIC DNA]</scope>
    <source>
        <strain evidence="2 3">PCH194</strain>
    </source>
</reference>
<dbReference type="InterPro" id="IPR036388">
    <property type="entry name" value="WH-like_DNA-bd_sf"/>
</dbReference>
<dbReference type="RefSeq" id="WP_188053240.1">
    <property type="nucleotide sequence ID" value="NZ_CP025781.1"/>
</dbReference>
<accession>A0A7G3GAM0</accession>
<dbReference type="SUPFAM" id="SSF46785">
    <property type="entry name" value="Winged helix' DNA-binding domain"/>
    <property type="match status" value="1"/>
</dbReference>
<proteinExistence type="predicted"/>
<organism evidence="2 3">
    <name type="scientific">Iodobacter fluviatilis</name>
    <dbReference type="NCBI Taxonomy" id="537"/>
    <lineage>
        <taxon>Bacteria</taxon>
        <taxon>Pseudomonadati</taxon>
        <taxon>Pseudomonadota</taxon>
        <taxon>Betaproteobacteria</taxon>
        <taxon>Neisseriales</taxon>
        <taxon>Chitinibacteraceae</taxon>
        <taxon>Iodobacter</taxon>
    </lineage>
</organism>
<keyword evidence="3" id="KW-1185">Reference proteome</keyword>
<dbReference type="KEGG" id="ifl:C1H71_12610"/>
<dbReference type="Proteomes" id="UP000515917">
    <property type="component" value="Chromosome"/>
</dbReference>
<gene>
    <name evidence="2" type="ORF">C1H71_12610</name>
</gene>
<name>A0A7G3GAM0_9NEIS</name>
<evidence type="ECO:0000313" key="2">
    <source>
        <dbReference type="EMBL" id="QBC44286.1"/>
    </source>
</evidence>
<dbReference type="Gene3D" id="1.10.10.10">
    <property type="entry name" value="Winged helix-like DNA-binding domain superfamily/Winged helix DNA-binding domain"/>
    <property type="match status" value="1"/>
</dbReference>